<keyword evidence="1" id="KW-0597">Phosphoprotein</keyword>
<sequence length="525" mass="60298">MMAAHFLKLKHLRCLRHGRQHQAFQQVIADVPLAGVLISKSQYVSMTTSSQTKDSKKSDTPDKNVEKKEALKKVEEEPSEIDLYREKYIPITRKTLIRRIIEERDLLTTQEQRKFDEFAVALDSAIVQEYHGVLNELKTLFDPVNPDKDTQSSQRFTRTERLDNEFWLLQKLEDVMEKANFYKLSDDTVNKALRSRTTQGIRVTVDKNDYNILSMWILGKEEVAVSLPWYKALFSKKTHPKAAPKPEYLKRVVVICRLKGDSKIMLKCFKEVPAKSLEMLLPSGRTGMTHKDKLLLLGSTAAGLFTVVGEVTLFLAYSKLYFMNLVIPTVLASLLTGTGVLFNYTSKSKKYLENLHRISYFKTVANNRGFLALMVDRAQDETYKEALIVYMSILSHRPPSARQEDTGYYQMVITELGGATEDIINKWAEDWVAKVTGVRVEFDSSEAVQLLRSVGILREHKDKLSVLPLEAAIKNLPRQPFSVIVRANEVALNEGMDRDEFLETQKQYKQDDIKSKKYGWFSRFL</sequence>
<feature type="region of interest" description="Disordered" evidence="2">
    <location>
        <begin position="48"/>
        <end position="71"/>
    </location>
</feature>
<dbReference type="InterPro" id="IPR022227">
    <property type="entry name" value="DUF3754"/>
</dbReference>
<dbReference type="PANTHER" id="PTHR16095">
    <property type="entry name" value="TRANSMEMBRANE PROTEIN 143 FAMILY MEMBER"/>
    <property type="match status" value="1"/>
</dbReference>
<evidence type="ECO:0000256" key="2">
    <source>
        <dbReference type="SAM" id="MobiDB-lite"/>
    </source>
</evidence>
<name>A0A8B8EWZ7_CRAVI</name>
<evidence type="ECO:0000313" key="5">
    <source>
        <dbReference type="RefSeq" id="XP_022344506.1"/>
    </source>
</evidence>
<gene>
    <name evidence="5" type="primary">LOC111137356</name>
</gene>
<dbReference type="KEGG" id="cvn:111137356"/>
<dbReference type="Pfam" id="PF12576">
    <property type="entry name" value="DUF3754"/>
    <property type="match status" value="1"/>
</dbReference>
<keyword evidence="3" id="KW-0812">Transmembrane</keyword>
<proteinExistence type="predicted"/>
<evidence type="ECO:0000256" key="1">
    <source>
        <dbReference type="ARBA" id="ARBA00022553"/>
    </source>
</evidence>
<keyword evidence="3" id="KW-0472">Membrane</keyword>
<protein>
    <submittedName>
        <fullName evidence="5">Transmembrane protein 143-like</fullName>
    </submittedName>
</protein>
<feature type="transmembrane region" description="Helical" evidence="3">
    <location>
        <begin position="294"/>
        <end position="315"/>
    </location>
</feature>
<dbReference type="GeneID" id="111137356"/>
<dbReference type="RefSeq" id="XP_022344506.1">
    <property type="nucleotide sequence ID" value="XM_022488798.1"/>
</dbReference>
<feature type="compositionally biased region" description="Basic and acidic residues" evidence="2">
    <location>
        <begin position="53"/>
        <end position="71"/>
    </location>
</feature>
<dbReference type="Proteomes" id="UP000694844">
    <property type="component" value="Chromosome 5"/>
</dbReference>
<accession>A0A8B8EWZ7</accession>
<evidence type="ECO:0000313" key="4">
    <source>
        <dbReference type="Proteomes" id="UP000694844"/>
    </source>
</evidence>
<dbReference type="OrthoDB" id="2020015at2759"/>
<keyword evidence="4" id="KW-1185">Reference proteome</keyword>
<organism evidence="4 5">
    <name type="scientific">Crassostrea virginica</name>
    <name type="common">Eastern oyster</name>
    <dbReference type="NCBI Taxonomy" id="6565"/>
    <lineage>
        <taxon>Eukaryota</taxon>
        <taxon>Metazoa</taxon>
        <taxon>Spiralia</taxon>
        <taxon>Lophotrochozoa</taxon>
        <taxon>Mollusca</taxon>
        <taxon>Bivalvia</taxon>
        <taxon>Autobranchia</taxon>
        <taxon>Pteriomorphia</taxon>
        <taxon>Ostreida</taxon>
        <taxon>Ostreoidea</taxon>
        <taxon>Ostreidae</taxon>
        <taxon>Crassostrea</taxon>
    </lineage>
</organism>
<dbReference type="PANTHER" id="PTHR16095:SF11">
    <property type="entry name" value="TRANSMEMBRANE PROTEIN 143"/>
    <property type="match status" value="1"/>
</dbReference>
<reference evidence="5" key="1">
    <citation type="submission" date="2025-08" db="UniProtKB">
        <authorList>
            <consortium name="RefSeq"/>
        </authorList>
    </citation>
    <scope>IDENTIFICATION</scope>
    <source>
        <tissue evidence="5">Whole sample</tissue>
    </source>
</reference>
<evidence type="ECO:0000256" key="3">
    <source>
        <dbReference type="SAM" id="Phobius"/>
    </source>
</evidence>
<keyword evidence="3" id="KW-1133">Transmembrane helix</keyword>
<feature type="transmembrane region" description="Helical" evidence="3">
    <location>
        <begin position="321"/>
        <end position="342"/>
    </location>
</feature>
<dbReference type="AlphaFoldDB" id="A0A8B8EWZ7"/>